<dbReference type="GO" id="GO:0006260">
    <property type="term" value="P:DNA replication"/>
    <property type="evidence" value="ECO:0007669"/>
    <property type="project" value="UniProtKB-UniRule"/>
</dbReference>
<dbReference type="HAMAP" id="MF_01805">
    <property type="entry name" value="ScpA"/>
    <property type="match status" value="1"/>
</dbReference>
<evidence type="ECO:0000256" key="1">
    <source>
        <dbReference type="ARBA" id="ARBA00044777"/>
    </source>
</evidence>
<dbReference type="Proteomes" id="UP000218890">
    <property type="component" value="Chromosome"/>
</dbReference>
<evidence type="ECO:0000313" key="4">
    <source>
        <dbReference type="EMBL" id="BAU58595.1"/>
    </source>
</evidence>
<keyword evidence="2" id="KW-0131">Cell cycle</keyword>
<gene>
    <name evidence="2" type="primary">scpA</name>
    <name evidence="4" type="ORF">HH1059_19070</name>
</gene>
<keyword evidence="2" id="KW-0159">Chromosome partition</keyword>
<dbReference type="KEGG" id="hhk:HH1059_19070"/>
<evidence type="ECO:0000313" key="5">
    <source>
        <dbReference type="Proteomes" id="UP000218890"/>
    </source>
</evidence>
<dbReference type="EMBL" id="AP017372">
    <property type="protein sequence ID" value="BAU58595.1"/>
    <property type="molecule type" value="Genomic_DNA"/>
</dbReference>
<name>A0A0X8XAW1_HALHR</name>
<feature type="region of interest" description="Disordered" evidence="3">
    <location>
        <begin position="1"/>
        <end position="32"/>
    </location>
</feature>
<dbReference type="InterPro" id="IPR003768">
    <property type="entry name" value="ScpA"/>
</dbReference>
<organism evidence="4 5">
    <name type="scientific">Halorhodospira halochloris</name>
    <name type="common">Ectothiorhodospira halochloris</name>
    <dbReference type="NCBI Taxonomy" id="1052"/>
    <lineage>
        <taxon>Bacteria</taxon>
        <taxon>Pseudomonadati</taxon>
        <taxon>Pseudomonadota</taxon>
        <taxon>Gammaproteobacteria</taxon>
        <taxon>Chromatiales</taxon>
        <taxon>Ectothiorhodospiraceae</taxon>
        <taxon>Halorhodospira</taxon>
    </lineage>
</organism>
<dbReference type="PANTHER" id="PTHR33969:SF2">
    <property type="entry name" value="SEGREGATION AND CONDENSATION PROTEIN A"/>
    <property type="match status" value="1"/>
</dbReference>
<evidence type="ECO:0000256" key="2">
    <source>
        <dbReference type="HAMAP-Rule" id="MF_01805"/>
    </source>
</evidence>
<accession>A0A0X8XAW1</accession>
<dbReference type="Gene3D" id="6.10.250.2410">
    <property type="match status" value="1"/>
</dbReference>
<protein>
    <recommendedName>
        <fullName evidence="1 2">Segregation and condensation protein A</fullName>
    </recommendedName>
</protein>
<evidence type="ECO:0000256" key="3">
    <source>
        <dbReference type="SAM" id="MobiDB-lite"/>
    </source>
</evidence>
<sequence length="289" mass="32801">MSEEVLDSQQRTDCPPEQVDGYEEGAGQQHENGEHVARIGEEVLSRLPDDLYIPPDALEVFLEAFEGPLDLLLYLIRRQNLDILNIPIAEITRQYMNYVELMRELRLELAAEYLVMAAMLAEIKSRVLLPRPSSSAEDEETEDPRAELIRRLQEYEQFKQAAEELDQQPRLGRDVFTAAVCAPECRPQTPPPDVGLKDLLTALTGLLQRAERYQTHSVERQAISVRERMSETLKKLPHDSYTPLGELFTASEGRSGVVVTFLALLELVRESLIELAQAEAFAPIYVRAR</sequence>
<comment type="similarity">
    <text evidence="2">Belongs to the ScpA family.</text>
</comment>
<proteinExistence type="inferred from homology"/>
<comment type="function">
    <text evidence="2">Participates in chromosomal partition during cell division. May act via the formation of a condensin-like complex containing Smc and ScpB that pull DNA away from mid-cell into both cell halves.</text>
</comment>
<comment type="subunit">
    <text evidence="2">Component of a cohesin-like complex composed of ScpA, ScpB and the Smc homodimer, in which ScpA and ScpB bind to the head domain of Smc. The presence of the three proteins is required for the association of the complex with DNA.</text>
</comment>
<comment type="subcellular location">
    <subcellularLocation>
        <location evidence="2">Cytoplasm</location>
    </subcellularLocation>
    <text evidence="2">Associated with two foci at the outer edges of the nucleoid region in young cells, and at four foci within both cell halves in older cells.</text>
</comment>
<reference evidence="4" key="1">
    <citation type="submission" date="2016-02" db="EMBL/GenBank/DDBJ databases">
        <title>Halorhodospira halochloris DSM-1059 complete genome, version 2.</title>
        <authorList>
            <person name="Tsukatani Y."/>
        </authorList>
    </citation>
    <scope>NUCLEOTIDE SEQUENCE</scope>
    <source>
        <strain evidence="4">DSM 1059</strain>
    </source>
</reference>
<dbReference type="GO" id="GO:0051301">
    <property type="term" value="P:cell division"/>
    <property type="evidence" value="ECO:0007669"/>
    <property type="project" value="UniProtKB-KW"/>
</dbReference>
<dbReference type="GO" id="GO:0007059">
    <property type="term" value="P:chromosome segregation"/>
    <property type="evidence" value="ECO:0007669"/>
    <property type="project" value="UniProtKB-UniRule"/>
</dbReference>
<dbReference type="AlphaFoldDB" id="A0A0X8XAW1"/>
<dbReference type="GO" id="GO:0005737">
    <property type="term" value="C:cytoplasm"/>
    <property type="evidence" value="ECO:0007669"/>
    <property type="project" value="UniProtKB-SubCell"/>
</dbReference>
<dbReference type="PANTHER" id="PTHR33969">
    <property type="entry name" value="SEGREGATION AND CONDENSATION PROTEIN A"/>
    <property type="match status" value="1"/>
</dbReference>
<keyword evidence="5" id="KW-1185">Reference proteome</keyword>
<keyword evidence="2" id="KW-0132">Cell division</keyword>
<keyword evidence="2" id="KW-0963">Cytoplasm</keyword>
<dbReference type="Pfam" id="PF02616">
    <property type="entry name" value="SMC_ScpA"/>
    <property type="match status" value="1"/>
</dbReference>